<dbReference type="AlphaFoldDB" id="A0A6C0D7G4"/>
<name>A0A6C0D7G4_9ZZZZ</name>
<reference evidence="1" key="1">
    <citation type="journal article" date="2020" name="Nature">
        <title>Giant virus diversity and host interactions through global metagenomics.</title>
        <authorList>
            <person name="Schulz F."/>
            <person name="Roux S."/>
            <person name="Paez-Espino D."/>
            <person name="Jungbluth S."/>
            <person name="Walsh D.A."/>
            <person name="Denef V.J."/>
            <person name="McMahon K.D."/>
            <person name="Konstantinidis K.T."/>
            <person name="Eloe-Fadrosh E.A."/>
            <person name="Kyrpides N.C."/>
            <person name="Woyke T."/>
        </authorList>
    </citation>
    <scope>NUCLEOTIDE SEQUENCE</scope>
    <source>
        <strain evidence="1">GVMAG-M-3300023174-129</strain>
    </source>
</reference>
<evidence type="ECO:0000313" key="1">
    <source>
        <dbReference type="EMBL" id="QHT12457.1"/>
    </source>
</evidence>
<accession>A0A6C0D7G4</accession>
<proteinExistence type="predicted"/>
<protein>
    <submittedName>
        <fullName evidence="1">Uncharacterized protein</fullName>
    </submittedName>
</protein>
<sequence>MPNCKGRLTSDITGKGKIAFLNPDSSTSTKYYYIPIHCNKDALNNSDLCGSCMDKEKKIESCSISKSGRLNGANGAKGPNHPAVLHGKVDDPIPIWSHIEGGQWFKTMLQKGYKKEVEMPTKTYDEEKIFAVISSLKGLKNKMVEDLIKQFPELSKHAASNFITLHNKSKINSVVENVVVVPTKPKKTIKKTSVESITEDKLVINTSEQSDVYDVVELKVTPITIGTTKYYYESKKDKVYTLDYKYVGRYDRKQETICVDYPDSDAEPNFA</sequence>
<dbReference type="EMBL" id="MN739545">
    <property type="protein sequence ID" value="QHT12457.1"/>
    <property type="molecule type" value="Genomic_DNA"/>
</dbReference>
<organism evidence="1">
    <name type="scientific">viral metagenome</name>
    <dbReference type="NCBI Taxonomy" id="1070528"/>
    <lineage>
        <taxon>unclassified sequences</taxon>
        <taxon>metagenomes</taxon>
        <taxon>organismal metagenomes</taxon>
    </lineage>
</organism>